<dbReference type="GO" id="GO:0004077">
    <property type="term" value="F:biotin--[biotin carboxyl-carrier protein] ligase activity"/>
    <property type="evidence" value="ECO:0007669"/>
    <property type="project" value="UniProtKB-EC"/>
</dbReference>
<evidence type="ECO:0000256" key="1">
    <source>
        <dbReference type="ARBA" id="ARBA00022598"/>
    </source>
</evidence>
<dbReference type="NCBIfam" id="TIGR00121">
    <property type="entry name" value="birA_ligase"/>
    <property type="match status" value="1"/>
</dbReference>
<evidence type="ECO:0000313" key="9">
    <source>
        <dbReference type="Proteomes" id="UP000035503"/>
    </source>
</evidence>
<dbReference type="PANTHER" id="PTHR12835:SF5">
    <property type="entry name" value="BIOTIN--PROTEIN LIGASE"/>
    <property type="match status" value="1"/>
</dbReference>
<dbReference type="PROSITE" id="PS51733">
    <property type="entry name" value="BPL_LPL_CATALYTIC"/>
    <property type="match status" value="1"/>
</dbReference>
<dbReference type="PATRIC" id="fig|1277257.4.peg.148"/>
<dbReference type="EC" id="6.3.4.15" evidence="5"/>
<evidence type="ECO:0000313" key="8">
    <source>
        <dbReference type="EMBL" id="AKK19775.1"/>
    </source>
</evidence>
<evidence type="ECO:0000256" key="4">
    <source>
        <dbReference type="ARBA" id="ARBA00023267"/>
    </source>
</evidence>
<dbReference type="GO" id="GO:0005524">
    <property type="term" value="F:ATP binding"/>
    <property type="evidence" value="ECO:0007669"/>
    <property type="project" value="UniProtKB-KW"/>
</dbReference>
<dbReference type="InterPro" id="IPR045864">
    <property type="entry name" value="aa-tRNA-synth_II/BPL/LPL"/>
</dbReference>
<reference evidence="8 9" key="1">
    <citation type="journal article" date="2015" name="Genome Announc.">
        <title>Complete Genome Sequence of 'Candidatus Liberibacter africanus,' a Bacterium Associated with Citrus Huanglongbing.</title>
        <authorList>
            <person name="Lin H."/>
            <person name="Pietersen G."/>
            <person name="Han C."/>
            <person name="Read D.A."/>
            <person name="Lou B."/>
            <person name="Gupta G."/>
            <person name="Civerolo E.L."/>
        </authorList>
    </citation>
    <scope>NUCLEOTIDE SEQUENCE [LARGE SCALE GENOMIC DNA]</scope>
    <source>
        <strain evidence="8 9">PTSAPSY</strain>
    </source>
</reference>
<comment type="catalytic activity">
    <reaction evidence="6">
        <text>biotin + L-lysyl-[protein] + ATP = N(6)-biotinyl-L-lysyl-[protein] + AMP + diphosphate + H(+)</text>
        <dbReference type="Rhea" id="RHEA:11756"/>
        <dbReference type="Rhea" id="RHEA-COMP:9752"/>
        <dbReference type="Rhea" id="RHEA-COMP:10505"/>
        <dbReference type="ChEBI" id="CHEBI:15378"/>
        <dbReference type="ChEBI" id="CHEBI:29969"/>
        <dbReference type="ChEBI" id="CHEBI:30616"/>
        <dbReference type="ChEBI" id="CHEBI:33019"/>
        <dbReference type="ChEBI" id="CHEBI:57586"/>
        <dbReference type="ChEBI" id="CHEBI:83144"/>
        <dbReference type="ChEBI" id="CHEBI:456215"/>
        <dbReference type="EC" id="6.3.4.15"/>
    </reaction>
</comment>
<dbReference type="Gene3D" id="3.30.930.10">
    <property type="entry name" value="Bira Bifunctional Protein, Domain 2"/>
    <property type="match status" value="1"/>
</dbReference>
<evidence type="ECO:0000256" key="6">
    <source>
        <dbReference type="ARBA" id="ARBA00047846"/>
    </source>
</evidence>
<proteinExistence type="predicted"/>
<dbReference type="GO" id="GO:0005737">
    <property type="term" value="C:cytoplasm"/>
    <property type="evidence" value="ECO:0007669"/>
    <property type="project" value="TreeGrafter"/>
</dbReference>
<evidence type="ECO:0000259" key="7">
    <source>
        <dbReference type="PROSITE" id="PS51733"/>
    </source>
</evidence>
<dbReference type="Pfam" id="PF02237">
    <property type="entry name" value="BPL_C"/>
    <property type="match status" value="1"/>
</dbReference>
<feature type="domain" description="BPL/LPL catalytic" evidence="7">
    <location>
        <begin position="17"/>
        <end position="190"/>
    </location>
</feature>
<dbReference type="AlphaFoldDB" id="A0A0G3I3E1"/>
<sequence length="254" mass="28539">MKMLVDFDEYKKNCNFRYEFVDTIVSTNDECITRALSGDLGNLWIIASRQTAGRGRRGKKWISDEGNLYASLLLVDSVSKDSITLLSFAIAVAMRSIVASVLPVGADVKIKWPNDVLISQRKVAGILIETLDLKSGLQAIVIGIGLNVSNSPLGTPYLVTSLREEGCDTHLEDIFPFFFQHIAKILDIWRKDTGREEIMRLWRRFAYGLGDIITVNLPHSSILGRFIGVDDFGYLLLEEKEGFVRQIFTGDIFI</sequence>
<dbReference type="PANTHER" id="PTHR12835">
    <property type="entry name" value="BIOTIN PROTEIN LIGASE"/>
    <property type="match status" value="1"/>
</dbReference>
<dbReference type="InterPro" id="IPR003142">
    <property type="entry name" value="BPL_C"/>
</dbReference>
<dbReference type="Proteomes" id="UP000035503">
    <property type="component" value="Chromosome"/>
</dbReference>
<dbReference type="STRING" id="1277257.G293_00645"/>
<keyword evidence="3" id="KW-0067">ATP-binding</keyword>
<dbReference type="KEGG" id="lau:G293_00645"/>
<keyword evidence="9" id="KW-1185">Reference proteome</keyword>
<evidence type="ECO:0000256" key="3">
    <source>
        <dbReference type="ARBA" id="ARBA00022840"/>
    </source>
</evidence>
<evidence type="ECO:0000256" key="5">
    <source>
        <dbReference type="ARBA" id="ARBA00024227"/>
    </source>
</evidence>
<dbReference type="SUPFAM" id="SSF50037">
    <property type="entry name" value="C-terminal domain of transcriptional repressors"/>
    <property type="match status" value="1"/>
</dbReference>
<dbReference type="Gene3D" id="2.30.30.100">
    <property type="match status" value="1"/>
</dbReference>
<dbReference type="CDD" id="cd16442">
    <property type="entry name" value="BPL"/>
    <property type="match status" value="1"/>
</dbReference>
<dbReference type="InterPro" id="IPR008988">
    <property type="entry name" value="Transcriptional_repressor_C"/>
</dbReference>
<dbReference type="Pfam" id="PF03099">
    <property type="entry name" value="BPL_LplA_LipB"/>
    <property type="match status" value="1"/>
</dbReference>
<organism evidence="8 9">
    <name type="scientific">Candidatus Liberibacter africanus PTSAPSY</name>
    <dbReference type="NCBI Taxonomy" id="1277257"/>
    <lineage>
        <taxon>Bacteria</taxon>
        <taxon>Pseudomonadati</taxon>
        <taxon>Pseudomonadota</taxon>
        <taxon>Alphaproteobacteria</taxon>
        <taxon>Hyphomicrobiales</taxon>
        <taxon>Rhizobiaceae</taxon>
        <taxon>Liberibacter</taxon>
    </lineage>
</organism>
<name>A0A0G3I3E1_LIBAF</name>
<dbReference type="EMBL" id="CP004021">
    <property type="protein sequence ID" value="AKK19775.1"/>
    <property type="molecule type" value="Genomic_DNA"/>
</dbReference>
<keyword evidence="1" id="KW-0436">Ligase</keyword>
<gene>
    <name evidence="8" type="ORF">G293_00645</name>
</gene>
<dbReference type="SUPFAM" id="SSF55681">
    <property type="entry name" value="Class II aaRS and biotin synthetases"/>
    <property type="match status" value="1"/>
</dbReference>
<dbReference type="InterPro" id="IPR004408">
    <property type="entry name" value="Biotin_CoA_COase_ligase"/>
</dbReference>
<keyword evidence="4" id="KW-0092">Biotin</keyword>
<dbReference type="InterPro" id="IPR004143">
    <property type="entry name" value="BPL_LPL_catalytic"/>
</dbReference>
<keyword evidence="2" id="KW-0547">Nucleotide-binding</keyword>
<protein>
    <recommendedName>
        <fullName evidence="5">biotin--[biotin carboxyl-carrier protein] ligase</fullName>
        <ecNumber evidence="5">6.3.4.15</ecNumber>
    </recommendedName>
</protein>
<accession>A0A0G3I3E1</accession>
<evidence type="ECO:0000256" key="2">
    <source>
        <dbReference type="ARBA" id="ARBA00022741"/>
    </source>
</evidence>